<feature type="region of interest" description="Disordered" evidence="1">
    <location>
        <begin position="26"/>
        <end position="90"/>
    </location>
</feature>
<keyword evidence="5" id="KW-1185">Reference proteome</keyword>
<keyword evidence="3" id="KW-0732">Signal</keyword>
<reference evidence="4" key="1">
    <citation type="submission" date="2023-08" db="EMBL/GenBank/DDBJ databases">
        <authorList>
            <person name="Audoor S."/>
            <person name="Bilcke G."/>
        </authorList>
    </citation>
    <scope>NUCLEOTIDE SEQUENCE</scope>
</reference>
<comment type="caution">
    <text evidence="4">The sequence shown here is derived from an EMBL/GenBank/DDBJ whole genome shotgun (WGS) entry which is preliminary data.</text>
</comment>
<feature type="region of interest" description="Disordered" evidence="1">
    <location>
        <begin position="348"/>
        <end position="382"/>
    </location>
</feature>
<name>A0AAD2CLV8_9STRA</name>
<keyword evidence="2" id="KW-1133">Transmembrane helix</keyword>
<dbReference type="EMBL" id="CAKOGP040000335">
    <property type="protein sequence ID" value="CAJ1934468.1"/>
    <property type="molecule type" value="Genomic_DNA"/>
</dbReference>
<protein>
    <submittedName>
        <fullName evidence="4">Uncharacterized protein</fullName>
    </submittedName>
</protein>
<dbReference type="Proteomes" id="UP001295423">
    <property type="component" value="Unassembled WGS sequence"/>
</dbReference>
<gene>
    <name evidence="4" type="ORF">CYCCA115_LOCUS3808</name>
</gene>
<accession>A0AAD2CLV8</accession>
<evidence type="ECO:0000313" key="4">
    <source>
        <dbReference type="EMBL" id="CAJ1934468.1"/>
    </source>
</evidence>
<keyword evidence="2" id="KW-0812">Transmembrane</keyword>
<dbReference type="AlphaFoldDB" id="A0AAD2CLV8"/>
<proteinExistence type="predicted"/>
<feature type="signal peptide" evidence="3">
    <location>
        <begin position="1"/>
        <end position="23"/>
    </location>
</feature>
<keyword evidence="2" id="KW-0472">Membrane</keyword>
<evidence type="ECO:0000256" key="3">
    <source>
        <dbReference type="SAM" id="SignalP"/>
    </source>
</evidence>
<feature type="compositionally biased region" description="Acidic residues" evidence="1">
    <location>
        <begin position="363"/>
        <end position="373"/>
    </location>
</feature>
<sequence length="382" mass="41900">MTARTRQILFLIAFLCSSIRVSSLEGVERNTNEEEGGAKKKAWGAKTIDDQTNNGSENVQQPQQQQPTLNPQNTGAFGMGGTQSTYTKLYEPPQGFRITSRVYTDPEDKLAHFDNETSITLPFWECGVSGSTTVPIPLQHGTVRHLLGGSQPNMYSGEEFGPHPQLVIAMTPLEVELNSGSKKVFQAGDIILLEDVLSGGHKLKGHDHKDMTVMILTLPRNYHHLGKEKTSLDHLLKKDYKKNPCKTELEKQENGNVVAHKMGDAIRSLRPQLSEGAIRRTILTSVGLTLSTIAGDFMGKVAPLWLAVLFGGGCFVTGGTVAFVRIGEFGINELEMWRERKQLQINGSDLRKVQEQTGGGKDEEGEAGDGEEQEIPKDSVSS</sequence>
<evidence type="ECO:0000256" key="1">
    <source>
        <dbReference type="SAM" id="MobiDB-lite"/>
    </source>
</evidence>
<feature type="compositionally biased region" description="Basic and acidic residues" evidence="1">
    <location>
        <begin position="26"/>
        <end position="38"/>
    </location>
</feature>
<feature type="compositionally biased region" description="Polar residues" evidence="1">
    <location>
        <begin position="50"/>
        <end position="59"/>
    </location>
</feature>
<organism evidence="4 5">
    <name type="scientific">Cylindrotheca closterium</name>
    <dbReference type="NCBI Taxonomy" id="2856"/>
    <lineage>
        <taxon>Eukaryota</taxon>
        <taxon>Sar</taxon>
        <taxon>Stramenopiles</taxon>
        <taxon>Ochrophyta</taxon>
        <taxon>Bacillariophyta</taxon>
        <taxon>Bacillariophyceae</taxon>
        <taxon>Bacillariophycidae</taxon>
        <taxon>Bacillariales</taxon>
        <taxon>Bacillariaceae</taxon>
        <taxon>Cylindrotheca</taxon>
    </lineage>
</organism>
<evidence type="ECO:0000256" key="2">
    <source>
        <dbReference type="SAM" id="Phobius"/>
    </source>
</evidence>
<feature type="chain" id="PRO_5042136675" evidence="3">
    <location>
        <begin position="24"/>
        <end position="382"/>
    </location>
</feature>
<feature type="compositionally biased region" description="Low complexity" evidence="1">
    <location>
        <begin position="60"/>
        <end position="74"/>
    </location>
</feature>
<feature type="transmembrane region" description="Helical" evidence="2">
    <location>
        <begin position="304"/>
        <end position="326"/>
    </location>
</feature>
<evidence type="ECO:0000313" key="5">
    <source>
        <dbReference type="Proteomes" id="UP001295423"/>
    </source>
</evidence>